<dbReference type="InterPro" id="IPR035965">
    <property type="entry name" value="PAS-like_dom_sf"/>
</dbReference>
<evidence type="ECO:0000256" key="1">
    <source>
        <dbReference type="ARBA" id="ARBA00022630"/>
    </source>
</evidence>
<sequence>MVTMPDMSKAGLLEWLRNLLGESNEEEAAERTARTFDPSKDLNEKDHLLIDMLNSPGHEDVCYCICDPDKDDCPIIFSSDGFCSFTGYSHQEIEGRNCRFLQGAETKREDVDIIRNAIKEEKEANVNLLNYRKDGSQFINQFFLAPLHSRDDEKKVAYYIGVQCSVDSSSPGQMPKNQGWVYTQGNHV</sequence>
<keyword evidence="2" id="KW-0288">FMN</keyword>
<dbReference type="Proteomes" id="UP001054902">
    <property type="component" value="Unassembled WGS sequence"/>
</dbReference>
<keyword evidence="1" id="KW-0285">Flavoprotein</keyword>
<name>A0AAD3H048_9STRA</name>
<comment type="caution">
    <text evidence="5">The sequence shown here is derived from an EMBL/GenBank/DDBJ whole genome shotgun (WGS) entry which is preliminary data.</text>
</comment>
<reference evidence="5 6" key="1">
    <citation type="journal article" date="2021" name="Sci. Rep.">
        <title>The genome of the diatom Chaetoceros tenuissimus carries an ancient integrated fragment of an extant virus.</title>
        <authorList>
            <person name="Hongo Y."/>
            <person name="Kimura K."/>
            <person name="Takaki Y."/>
            <person name="Yoshida Y."/>
            <person name="Baba S."/>
            <person name="Kobayashi G."/>
            <person name="Nagasaki K."/>
            <person name="Hano T."/>
            <person name="Tomaru Y."/>
        </authorList>
    </citation>
    <scope>NUCLEOTIDE SEQUENCE [LARGE SCALE GENOMIC DNA]</scope>
    <source>
        <strain evidence="5 6">NIES-3715</strain>
    </source>
</reference>
<dbReference type="GO" id="GO:0005634">
    <property type="term" value="C:nucleus"/>
    <property type="evidence" value="ECO:0007669"/>
    <property type="project" value="TreeGrafter"/>
</dbReference>
<dbReference type="CDD" id="cd00130">
    <property type="entry name" value="PAS"/>
    <property type="match status" value="1"/>
</dbReference>
<feature type="domain" description="PAS" evidence="4">
    <location>
        <begin position="61"/>
        <end position="162"/>
    </location>
</feature>
<gene>
    <name evidence="5" type="ORF">CTEN210_01929</name>
</gene>
<dbReference type="Pfam" id="PF13426">
    <property type="entry name" value="PAS_9"/>
    <property type="match status" value="1"/>
</dbReference>
<organism evidence="5 6">
    <name type="scientific">Chaetoceros tenuissimus</name>
    <dbReference type="NCBI Taxonomy" id="426638"/>
    <lineage>
        <taxon>Eukaryota</taxon>
        <taxon>Sar</taxon>
        <taxon>Stramenopiles</taxon>
        <taxon>Ochrophyta</taxon>
        <taxon>Bacillariophyta</taxon>
        <taxon>Coscinodiscophyceae</taxon>
        <taxon>Chaetocerotophycidae</taxon>
        <taxon>Chaetocerotales</taxon>
        <taxon>Chaetocerotaceae</taxon>
        <taxon>Chaetoceros</taxon>
    </lineage>
</organism>
<dbReference type="AlphaFoldDB" id="A0AAD3H048"/>
<dbReference type="SUPFAM" id="SSF55785">
    <property type="entry name" value="PYP-like sensor domain (PAS domain)"/>
    <property type="match status" value="1"/>
</dbReference>
<dbReference type="EMBL" id="BLLK01000020">
    <property type="protein sequence ID" value="GFH45455.1"/>
    <property type="molecule type" value="Genomic_DNA"/>
</dbReference>
<keyword evidence="3" id="KW-0157">Chromophore</keyword>
<dbReference type="PANTHER" id="PTHR47429:SF2">
    <property type="entry name" value="PROTEIN TWIN LOV 1"/>
    <property type="match status" value="1"/>
</dbReference>
<evidence type="ECO:0000313" key="5">
    <source>
        <dbReference type="EMBL" id="GFH45455.1"/>
    </source>
</evidence>
<protein>
    <recommendedName>
        <fullName evidence="4">PAS domain-containing protein</fullName>
    </recommendedName>
</protein>
<dbReference type="Gene3D" id="3.30.450.20">
    <property type="entry name" value="PAS domain"/>
    <property type="match status" value="1"/>
</dbReference>
<evidence type="ECO:0000256" key="3">
    <source>
        <dbReference type="ARBA" id="ARBA00022991"/>
    </source>
</evidence>
<evidence type="ECO:0000259" key="4">
    <source>
        <dbReference type="Pfam" id="PF13426"/>
    </source>
</evidence>
<dbReference type="PANTHER" id="PTHR47429">
    <property type="entry name" value="PROTEIN TWIN LOV 1"/>
    <property type="match status" value="1"/>
</dbReference>
<proteinExistence type="predicted"/>
<dbReference type="NCBIfam" id="TIGR00229">
    <property type="entry name" value="sensory_box"/>
    <property type="match status" value="1"/>
</dbReference>
<evidence type="ECO:0000256" key="2">
    <source>
        <dbReference type="ARBA" id="ARBA00022643"/>
    </source>
</evidence>
<dbReference type="InterPro" id="IPR000014">
    <property type="entry name" value="PAS"/>
</dbReference>
<keyword evidence="6" id="KW-1185">Reference proteome</keyword>
<accession>A0AAD3H048</accession>
<evidence type="ECO:0000313" key="6">
    <source>
        <dbReference type="Proteomes" id="UP001054902"/>
    </source>
</evidence>